<dbReference type="Gene3D" id="3.10.129.110">
    <property type="entry name" value="Polyketide synthase dehydratase"/>
    <property type="match status" value="1"/>
</dbReference>
<keyword evidence="3" id="KW-0597">Phosphoprotein</keyword>
<dbReference type="InterPro" id="IPR055123">
    <property type="entry name" value="SpnB-like_Rossmann"/>
</dbReference>
<dbReference type="InterPro" id="IPR001227">
    <property type="entry name" value="Ac_transferase_dom_sf"/>
</dbReference>
<feature type="non-terminal residue" evidence="13">
    <location>
        <position position="1"/>
    </location>
</feature>
<dbReference type="CDD" id="cd00833">
    <property type="entry name" value="PKS"/>
    <property type="match status" value="2"/>
</dbReference>
<dbReference type="Pfam" id="PF22953">
    <property type="entry name" value="SpnB_Rossmann"/>
    <property type="match status" value="1"/>
</dbReference>
<keyword evidence="14" id="KW-1185">Reference proteome</keyword>
<dbReference type="InterPro" id="IPR032821">
    <property type="entry name" value="PKS_assoc"/>
</dbReference>
<dbReference type="Gene3D" id="1.10.1200.10">
    <property type="entry name" value="ACP-like"/>
    <property type="match status" value="1"/>
</dbReference>
<evidence type="ECO:0000313" key="13">
    <source>
        <dbReference type="EMBL" id="OEV13520.1"/>
    </source>
</evidence>
<evidence type="ECO:0000256" key="7">
    <source>
        <dbReference type="ARBA" id="ARBA00023315"/>
    </source>
</evidence>
<dbReference type="InterPro" id="IPR036291">
    <property type="entry name" value="NAD(P)-bd_dom_sf"/>
</dbReference>
<dbReference type="SMART" id="SM00827">
    <property type="entry name" value="PKS_AT"/>
    <property type="match status" value="1"/>
</dbReference>
<evidence type="ECO:0000259" key="12">
    <source>
        <dbReference type="PROSITE" id="PS52019"/>
    </source>
</evidence>
<dbReference type="InterPro" id="IPR018201">
    <property type="entry name" value="Ketoacyl_synth_AS"/>
</dbReference>
<dbReference type="InterPro" id="IPR013968">
    <property type="entry name" value="PKS_KR"/>
</dbReference>
<feature type="region of interest" description="Disordered" evidence="9">
    <location>
        <begin position="322"/>
        <end position="346"/>
    </location>
</feature>
<dbReference type="EMBL" id="LJGW01000060">
    <property type="protein sequence ID" value="OEV13520.1"/>
    <property type="molecule type" value="Genomic_DNA"/>
</dbReference>
<feature type="region of interest" description="C-terminal hotdog fold" evidence="8">
    <location>
        <begin position="944"/>
        <end position="1078"/>
    </location>
</feature>
<dbReference type="GO" id="GO:0004312">
    <property type="term" value="F:fatty acid synthase activity"/>
    <property type="evidence" value="ECO:0007669"/>
    <property type="project" value="TreeGrafter"/>
</dbReference>
<evidence type="ECO:0000256" key="5">
    <source>
        <dbReference type="ARBA" id="ARBA00023194"/>
    </source>
</evidence>
<dbReference type="InterPro" id="IPR020841">
    <property type="entry name" value="PKS_Beta-ketoAc_synthase_dom"/>
</dbReference>
<feature type="non-terminal residue" evidence="13">
    <location>
        <position position="2004"/>
    </location>
</feature>
<dbReference type="SMART" id="SM00825">
    <property type="entry name" value="PKS_KS"/>
    <property type="match status" value="2"/>
</dbReference>
<dbReference type="GO" id="GO:0017000">
    <property type="term" value="P:antibiotic biosynthetic process"/>
    <property type="evidence" value="ECO:0007669"/>
    <property type="project" value="UniProtKB-KW"/>
</dbReference>
<evidence type="ECO:0000256" key="6">
    <source>
        <dbReference type="ARBA" id="ARBA00023268"/>
    </source>
</evidence>
<accession>A0A1E7LBJ4</accession>
<dbReference type="SUPFAM" id="SSF51735">
    <property type="entry name" value="NAD(P)-binding Rossmann-fold domains"/>
    <property type="match status" value="2"/>
</dbReference>
<evidence type="ECO:0000256" key="9">
    <source>
        <dbReference type="SAM" id="MobiDB-lite"/>
    </source>
</evidence>
<dbReference type="GO" id="GO:0006633">
    <property type="term" value="P:fatty acid biosynthetic process"/>
    <property type="evidence" value="ECO:0007669"/>
    <property type="project" value="InterPro"/>
</dbReference>
<dbReference type="PANTHER" id="PTHR43775">
    <property type="entry name" value="FATTY ACID SYNTHASE"/>
    <property type="match status" value="1"/>
</dbReference>
<feature type="domain" description="Ketosynthase family 3 (KS3)" evidence="11">
    <location>
        <begin position="1663"/>
        <end position="2004"/>
    </location>
</feature>
<feature type="region of interest" description="N-terminal hotdog fold" evidence="8">
    <location>
        <begin position="808"/>
        <end position="932"/>
    </location>
</feature>
<evidence type="ECO:0000256" key="4">
    <source>
        <dbReference type="ARBA" id="ARBA00022679"/>
    </source>
</evidence>
<dbReference type="Pfam" id="PF00698">
    <property type="entry name" value="Acyl_transf_1"/>
    <property type="match status" value="1"/>
</dbReference>
<dbReference type="InterPro" id="IPR016039">
    <property type="entry name" value="Thiolase-like"/>
</dbReference>
<feature type="domain" description="PKS/mFAS DH" evidence="12">
    <location>
        <begin position="808"/>
        <end position="1078"/>
    </location>
</feature>
<dbReference type="Pfam" id="PF16197">
    <property type="entry name" value="KAsynt_C_assoc"/>
    <property type="match status" value="1"/>
</dbReference>
<dbReference type="InterPro" id="IPR036736">
    <property type="entry name" value="ACP-like_sf"/>
</dbReference>
<dbReference type="InterPro" id="IPR020806">
    <property type="entry name" value="PKS_PP-bd"/>
</dbReference>
<dbReference type="SUPFAM" id="SSF53901">
    <property type="entry name" value="Thiolase-like"/>
    <property type="match status" value="2"/>
</dbReference>
<dbReference type="Pfam" id="PF14765">
    <property type="entry name" value="PS-DH"/>
    <property type="match status" value="1"/>
</dbReference>
<proteinExistence type="predicted"/>
<dbReference type="InterPro" id="IPR020807">
    <property type="entry name" value="PKS_DH"/>
</dbReference>
<dbReference type="InterPro" id="IPR016035">
    <property type="entry name" value="Acyl_Trfase/lysoPLipase"/>
</dbReference>
<dbReference type="SMART" id="SM00822">
    <property type="entry name" value="PKS_KR"/>
    <property type="match status" value="1"/>
</dbReference>
<dbReference type="InterPro" id="IPR050091">
    <property type="entry name" value="PKS_NRPS_Biosynth_Enz"/>
</dbReference>
<dbReference type="GO" id="GO:0031177">
    <property type="term" value="F:phosphopantetheine binding"/>
    <property type="evidence" value="ECO:0007669"/>
    <property type="project" value="InterPro"/>
</dbReference>
<dbReference type="Gene3D" id="3.40.47.10">
    <property type="match status" value="2"/>
</dbReference>
<keyword evidence="4" id="KW-0808">Transferase</keyword>
<dbReference type="InterPro" id="IPR057326">
    <property type="entry name" value="KR_dom"/>
</dbReference>
<dbReference type="InterPro" id="IPR006162">
    <property type="entry name" value="Ppantetheine_attach_site"/>
</dbReference>
<dbReference type="GO" id="GO:0004315">
    <property type="term" value="F:3-oxoacyl-[acyl-carrier-protein] synthase activity"/>
    <property type="evidence" value="ECO:0007669"/>
    <property type="project" value="InterPro"/>
</dbReference>
<comment type="caution">
    <text evidence="13">The sequence shown here is derived from an EMBL/GenBank/DDBJ whole genome shotgun (WGS) entry which is preliminary data.</text>
</comment>
<dbReference type="InterPro" id="IPR042104">
    <property type="entry name" value="PKS_dehydratase_sf"/>
</dbReference>
<dbReference type="SUPFAM" id="SSF55048">
    <property type="entry name" value="Probable ACP-binding domain of malonyl-CoA ACP transacylase"/>
    <property type="match status" value="1"/>
</dbReference>
<dbReference type="InterPro" id="IPR049900">
    <property type="entry name" value="PKS_mFAS_DH"/>
</dbReference>
<dbReference type="Gene3D" id="3.30.70.3290">
    <property type="match status" value="1"/>
</dbReference>
<dbReference type="InterPro" id="IPR009081">
    <property type="entry name" value="PP-bd_ACP"/>
</dbReference>
<dbReference type="InterPro" id="IPR049551">
    <property type="entry name" value="PKS_DH_C"/>
</dbReference>
<dbReference type="RefSeq" id="WP_141747418.1">
    <property type="nucleotide sequence ID" value="NZ_LJGW01000060.1"/>
</dbReference>
<evidence type="ECO:0000313" key="14">
    <source>
        <dbReference type="Proteomes" id="UP000176005"/>
    </source>
</evidence>
<dbReference type="PANTHER" id="PTHR43775:SF51">
    <property type="entry name" value="INACTIVE PHENOLPHTHIOCEROL SYNTHESIS POLYKETIDE SYNTHASE TYPE I PKS1-RELATED"/>
    <property type="match status" value="1"/>
</dbReference>
<dbReference type="Pfam" id="PF00550">
    <property type="entry name" value="PP-binding"/>
    <property type="match status" value="1"/>
</dbReference>
<keyword evidence="5" id="KW-0045">Antibiotic biosynthesis</keyword>
<evidence type="ECO:0000256" key="3">
    <source>
        <dbReference type="ARBA" id="ARBA00022553"/>
    </source>
</evidence>
<evidence type="ECO:0000259" key="11">
    <source>
        <dbReference type="PROSITE" id="PS52004"/>
    </source>
</evidence>
<keyword evidence="7" id="KW-0012">Acyltransferase</keyword>
<sequence>ALRGSRTGVFAGAMYNDYASLLGGGDLEGHQGQGSAGSIVSGRVSYTFGFEGPAVTVDTACSSSLVAMHLAAQSLRQGECELALAGGVTVMSTPNTFVEFSRQRGVSEDGRCKAYSDSADGVGWAEGVGLVVLERLSDARRNGHEVLAVVRGSALNQDGASNGLTAPNGPSQQRVIRQALAGAGLNPSDVDAVEGHGTGTGLGDPIEAQALLATYGRDRERPLLLGSVKSNIGHTQAAAGVAGVIKMVEAMRHGTLPRTLHVDAPSSHVDWDEGAVELLTENAGWPHGERVRRTAVSSFGVSGTNAHLILEQLVPDEQFTPADAEGSGTGVRTGSDVGADAGTGTGTGGTAVPWLVSGRTADALRAQAARLASRMSEDDAPGITDAAYSLATTRAAFDHRAVVLGGDREELLHALRSLADDTSTTGLVRGTAGRGTGGRTVFVFPGQGSQWAGMGRELLDTSEVFADRVHECAEALAPYVDWSLLDVLRDADSAPSLERVDVVQPALWAVMVALADVWRSFGVEPAAVVGHSQGEIAAAVVAGAISLEDGARIVALRSQAVGDRLTGDGGMMSVPLPADQVRTRLERWDGRLEIAAVNGPGSTVVAGDADALDELQAACDADDVRARRVPVDYASHTVHVEAIRERVLDELAPTEPRAARIPFYSTVTGQPVDTTGLDADYWYRGLRHTVLFEQATRALLDDGFTVFVEPSAHPVLTVGLEQTLEAAGADGVALGTLRRDEGGRRQLLTALAEAHVRGVDVRWQALFAGTDATRVDLPTYAFQRRRFWPARPARTGDASGLGLVPVEHPLLGAAVELAGAEGLVLTSRLSLHTHPWLADHAAFGRTLVPGSAFAELALRAGDDVGCDTVEDLTLTAPLVLPERGAVSLQVTVAAADEHGRRPIAVHARPEDTPDTPWTEHATGLLAAGARTADFDASVWPPAGAQPVDTAGCYEQFAEQGFAYGPAFQGLRAVWRDGAGTVYAEAALPEGVETEGFGLHPALLDAGLHALLLASDDEAGLPFSWGGVSLHATGASAVRVRLSPAPDGTMTVALADPEGAPVATVESLAKRVVSHDQLTGPNAARDSLFRVEWAAAGEEGTPPEAVAVLGEDAPASALVQALEDAGATAGTWTDLADVEGSSVPGVVLVPVSGGAADAGPADGDVAGADMAGAARAVSARVLELAQLWLADERFADGRLVFVTRGVASGVDPAAAAAWGLVRSAQSEHPGRFGLLDVDGTDESFAAIPRAVGADEPQLALRAGEMCVPRLARVASAEGDTDTDGDGDGVSWAEVEGTVLVTGGTGGLGALVARHLASEHGVRDLLLVSRRGQGAEGADELTAELAESGARTEIVGCDVADREALSDLLGQHTIGAVVHAAGVLDDGVVESLTPERVDSVFRPKADAAWNLHELTRDHDLSAFVLFSSAAGVLGGAGQGNYAAANAFLDALALHRRELGLPAASLAWGTWAQGAGMTGGLTETDMRRLERSGMPPLTAEHGLELLDAALATGEPALVPARLEPSVLRTQDDVSPLLRGLVRTRTRRTAAGSRAAGSLVRRLSALPESERLDVLTDLVRAEVATVLGHADAASVDVSRAFRDLGFDSLTAVALRNRLTEVTGLRLPATLVFDHPNATVLAAYLRDELVGSEAESAVPTPTLPSVADDPIAIVGMSCRFPGGVESPEDLWRVLVDGDDVITEFPSDRGWDLDSLLHPDGERTGTSVTRFGGFLHDAGDFDAAFFGMSPREALATDSQQRLLLEASWEALERAGVDPQSLRGSPTGVFAGVMYNDYAQLLSSEFEGHHGTGSSPSVASGRISYTLGLEGPAVTLDTACSSSLVALHWAAQSLRQGECDLALAGGVSVMSTPATFVEISRQRGVAADGRCKAFSDAADGTGFSEGVGLLVLERLSDARRRGHRVLAVVRGSAVNQDGASNGLTAPNGPSQQRVIRQALASAGLSVSDVDAVEAHGTGTSLGDPIEAQALLATYGQERDAERPLLLGSVKS</sequence>
<dbReference type="PROSITE" id="PS00012">
    <property type="entry name" value="PHOSPHOPANTETHEINE"/>
    <property type="match status" value="1"/>
</dbReference>
<dbReference type="Pfam" id="PF21089">
    <property type="entry name" value="PKS_DH_N"/>
    <property type="match status" value="1"/>
</dbReference>
<feature type="domain" description="Ketosynthase family 3 (KS3)" evidence="11">
    <location>
        <begin position="1"/>
        <end position="312"/>
    </location>
</feature>
<evidence type="ECO:0000259" key="10">
    <source>
        <dbReference type="PROSITE" id="PS50075"/>
    </source>
</evidence>
<protein>
    <submittedName>
        <fullName evidence="13">Uncharacterized protein</fullName>
    </submittedName>
</protein>
<organism evidence="13 14">
    <name type="scientific">Streptomyces nanshensis</name>
    <dbReference type="NCBI Taxonomy" id="518642"/>
    <lineage>
        <taxon>Bacteria</taxon>
        <taxon>Bacillati</taxon>
        <taxon>Actinomycetota</taxon>
        <taxon>Actinomycetes</taxon>
        <taxon>Kitasatosporales</taxon>
        <taxon>Streptomycetaceae</taxon>
        <taxon>Streptomyces</taxon>
    </lineage>
</organism>
<reference evidence="13 14" key="1">
    <citation type="journal article" date="2016" name="Front. Microbiol.">
        <title>Comparative Genomics Analysis of Streptomyces Species Reveals Their Adaptation to the Marine Environment and Their Diversity at the Genomic Level.</title>
        <authorList>
            <person name="Tian X."/>
            <person name="Zhang Z."/>
            <person name="Yang T."/>
            <person name="Chen M."/>
            <person name="Li J."/>
            <person name="Chen F."/>
            <person name="Yang J."/>
            <person name="Li W."/>
            <person name="Zhang B."/>
            <person name="Zhang Z."/>
            <person name="Wu J."/>
            <person name="Zhang C."/>
            <person name="Long L."/>
            <person name="Xiao J."/>
        </authorList>
    </citation>
    <scope>NUCLEOTIDE SEQUENCE [LARGE SCALE GENOMIC DNA]</scope>
    <source>
        <strain evidence="13 14">SCSIO 10429</strain>
    </source>
</reference>
<dbReference type="Gene3D" id="3.40.366.10">
    <property type="entry name" value="Malonyl-Coenzyme A Acyl Carrier Protein, domain 2"/>
    <property type="match status" value="1"/>
</dbReference>
<dbReference type="Proteomes" id="UP000176005">
    <property type="component" value="Unassembled WGS sequence"/>
</dbReference>
<dbReference type="PROSITE" id="PS52019">
    <property type="entry name" value="PKS_MFAS_DH"/>
    <property type="match status" value="1"/>
</dbReference>
<name>A0A1E7LBJ4_9ACTN</name>
<dbReference type="InterPro" id="IPR014031">
    <property type="entry name" value="Ketoacyl_synth_C"/>
</dbReference>
<feature type="domain" description="Carrier" evidence="10">
    <location>
        <begin position="1569"/>
        <end position="1644"/>
    </location>
</feature>
<dbReference type="SUPFAM" id="SSF47336">
    <property type="entry name" value="ACP-like"/>
    <property type="match status" value="1"/>
</dbReference>
<dbReference type="InterPro" id="IPR014043">
    <property type="entry name" value="Acyl_transferase_dom"/>
</dbReference>
<gene>
    <name evidence="13" type="ORF">AN218_03110</name>
</gene>
<dbReference type="Pfam" id="PF08659">
    <property type="entry name" value="KR"/>
    <property type="match status" value="1"/>
</dbReference>
<dbReference type="InterPro" id="IPR049552">
    <property type="entry name" value="PKS_DH_N"/>
</dbReference>
<dbReference type="PROSITE" id="PS52004">
    <property type="entry name" value="KS3_2"/>
    <property type="match status" value="2"/>
</dbReference>
<dbReference type="InterPro" id="IPR014030">
    <property type="entry name" value="Ketoacyl_synth_N"/>
</dbReference>
<dbReference type="Pfam" id="PF00109">
    <property type="entry name" value="ketoacyl-synt"/>
    <property type="match status" value="2"/>
</dbReference>
<feature type="active site" description="Proton donor; for dehydratase activity" evidence="8">
    <location>
        <position position="1004"/>
    </location>
</feature>
<evidence type="ECO:0000256" key="8">
    <source>
        <dbReference type="PROSITE-ProRule" id="PRU01363"/>
    </source>
</evidence>
<evidence type="ECO:0000256" key="2">
    <source>
        <dbReference type="ARBA" id="ARBA00022450"/>
    </source>
</evidence>
<dbReference type="SMART" id="SM00823">
    <property type="entry name" value="PKS_PP"/>
    <property type="match status" value="1"/>
</dbReference>
<feature type="active site" description="Proton acceptor; for dehydratase activity" evidence="8">
    <location>
        <position position="840"/>
    </location>
</feature>
<keyword evidence="2" id="KW-0596">Phosphopantetheine</keyword>
<dbReference type="SMART" id="SM00826">
    <property type="entry name" value="PKS_DH"/>
    <property type="match status" value="1"/>
</dbReference>
<evidence type="ECO:0000256" key="1">
    <source>
        <dbReference type="ARBA" id="ARBA00004792"/>
    </source>
</evidence>
<dbReference type="FunFam" id="3.40.366.10:FF:000002">
    <property type="entry name" value="Probable polyketide synthase 2"/>
    <property type="match status" value="1"/>
</dbReference>
<dbReference type="PROSITE" id="PS00606">
    <property type="entry name" value="KS3_1"/>
    <property type="match status" value="2"/>
</dbReference>
<dbReference type="InterPro" id="IPR016036">
    <property type="entry name" value="Malonyl_transacylase_ACP-bd"/>
</dbReference>
<dbReference type="PROSITE" id="PS50075">
    <property type="entry name" value="CARRIER"/>
    <property type="match status" value="1"/>
</dbReference>
<dbReference type="SUPFAM" id="SSF52151">
    <property type="entry name" value="FabD/lysophospholipase-like"/>
    <property type="match status" value="1"/>
</dbReference>
<keyword evidence="6" id="KW-0511">Multifunctional enzyme</keyword>
<comment type="pathway">
    <text evidence="1">Antibiotic biosynthesis.</text>
</comment>
<dbReference type="Gene3D" id="3.40.50.720">
    <property type="entry name" value="NAD(P)-binding Rossmann-like Domain"/>
    <property type="match status" value="1"/>
</dbReference>
<dbReference type="SMART" id="SM01294">
    <property type="entry name" value="PKS_PP_betabranch"/>
    <property type="match status" value="1"/>
</dbReference>
<dbReference type="Pfam" id="PF02801">
    <property type="entry name" value="Ketoacyl-synt_C"/>
    <property type="match status" value="2"/>
</dbReference>
<dbReference type="FunFam" id="1.10.1200.10:FF:000007">
    <property type="entry name" value="Probable polyketide synthase pks17"/>
    <property type="match status" value="1"/>
</dbReference>
<dbReference type="CDD" id="cd08956">
    <property type="entry name" value="KR_3_FAS_SDR_x"/>
    <property type="match status" value="1"/>
</dbReference>